<dbReference type="Pfam" id="PF16146">
    <property type="entry name" value="DUF4854"/>
    <property type="match status" value="1"/>
</dbReference>
<dbReference type="Proteomes" id="UP000183975">
    <property type="component" value="Unassembled WGS sequence"/>
</dbReference>
<reference evidence="3 4" key="1">
    <citation type="submission" date="2016-11" db="EMBL/GenBank/DDBJ databases">
        <authorList>
            <person name="Jaros S."/>
            <person name="Januszkiewicz K."/>
            <person name="Wedrychowicz H."/>
        </authorList>
    </citation>
    <scope>NUCLEOTIDE SEQUENCE [LARGE SCALE GENOMIC DNA]</scope>
    <source>
        <strain evidence="3 4">DSM 14214</strain>
    </source>
</reference>
<organism evidence="3 4">
    <name type="scientific">Anaerotignum lactatifermentans DSM 14214</name>
    <dbReference type="NCBI Taxonomy" id="1121323"/>
    <lineage>
        <taxon>Bacteria</taxon>
        <taxon>Bacillati</taxon>
        <taxon>Bacillota</taxon>
        <taxon>Clostridia</taxon>
        <taxon>Lachnospirales</taxon>
        <taxon>Anaerotignaceae</taxon>
        <taxon>Anaerotignum</taxon>
    </lineage>
</organism>
<gene>
    <name evidence="3" type="ORF">SAMN02745138_01236</name>
</gene>
<keyword evidence="2" id="KW-0732">Signal</keyword>
<dbReference type="InterPro" id="IPR032327">
    <property type="entry name" value="DUF4854"/>
</dbReference>
<sequence>MKKRLIALLTMMCVAVSLAACGGSATQEETTSDTTAETTTSSDASDSDLPSLEESFAADGEEVQSMLDAMQAQYEDQGISVKLYAEGDEMHYDFTIDNVVATEDTRSELTEALKAGTEASATSYYELAKTVKDSVSNDLVIVVLTFFDGEGNELYSQSFSSAEEAAAE</sequence>
<evidence type="ECO:0000313" key="3">
    <source>
        <dbReference type="EMBL" id="SHK14985.1"/>
    </source>
</evidence>
<dbReference type="EMBL" id="FRAH01000017">
    <property type="protein sequence ID" value="SHK14985.1"/>
    <property type="molecule type" value="Genomic_DNA"/>
</dbReference>
<accession>A0A1M6Q445</accession>
<feature type="signal peptide" evidence="2">
    <location>
        <begin position="1"/>
        <end position="19"/>
    </location>
</feature>
<dbReference type="RefSeq" id="WP_072850158.1">
    <property type="nucleotide sequence ID" value="NZ_FRAH01000017.1"/>
</dbReference>
<name>A0A1M6Q445_9FIRM</name>
<protein>
    <recommendedName>
        <fullName evidence="5">DUF4854 domain-containing protein</fullName>
    </recommendedName>
</protein>
<proteinExistence type="predicted"/>
<evidence type="ECO:0000256" key="1">
    <source>
        <dbReference type="SAM" id="MobiDB-lite"/>
    </source>
</evidence>
<dbReference type="PROSITE" id="PS51257">
    <property type="entry name" value="PROKAR_LIPOPROTEIN"/>
    <property type="match status" value="1"/>
</dbReference>
<dbReference type="OrthoDB" id="1855019at2"/>
<evidence type="ECO:0000313" key="4">
    <source>
        <dbReference type="Proteomes" id="UP000183975"/>
    </source>
</evidence>
<feature type="chain" id="PRO_5039320288" description="DUF4854 domain-containing protein" evidence="2">
    <location>
        <begin position="20"/>
        <end position="168"/>
    </location>
</feature>
<dbReference type="AlphaFoldDB" id="A0A1M6Q445"/>
<feature type="region of interest" description="Disordered" evidence="1">
    <location>
        <begin position="24"/>
        <end position="50"/>
    </location>
</feature>
<evidence type="ECO:0008006" key="5">
    <source>
        <dbReference type="Google" id="ProtNLM"/>
    </source>
</evidence>
<evidence type="ECO:0000256" key="2">
    <source>
        <dbReference type="SAM" id="SignalP"/>
    </source>
</evidence>
<keyword evidence="4" id="KW-1185">Reference proteome</keyword>